<dbReference type="PANTHER" id="PTHR43531:SF14">
    <property type="entry name" value="METHYL-ACCEPTING CHEMOTAXIS PROTEIN I-RELATED"/>
    <property type="match status" value="1"/>
</dbReference>
<feature type="transmembrane region" description="Helical" evidence="5">
    <location>
        <begin position="195"/>
        <end position="216"/>
    </location>
</feature>
<dbReference type="GO" id="GO:0004888">
    <property type="term" value="F:transmembrane signaling receptor activity"/>
    <property type="evidence" value="ECO:0007669"/>
    <property type="project" value="InterPro"/>
</dbReference>
<dbReference type="AlphaFoldDB" id="A0A1H7RLC5"/>
<dbReference type="GO" id="GO:0007165">
    <property type="term" value="P:signal transduction"/>
    <property type="evidence" value="ECO:0007669"/>
    <property type="project" value="UniProtKB-KW"/>
</dbReference>
<dbReference type="InterPro" id="IPR004090">
    <property type="entry name" value="Chemotax_Me-accpt_rcpt"/>
</dbReference>
<evidence type="ECO:0000313" key="8">
    <source>
        <dbReference type="Proteomes" id="UP000199120"/>
    </source>
</evidence>
<evidence type="ECO:0000256" key="4">
    <source>
        <dbReference type="PROSITE-ProRule" id="PRU00284"/>
    </source>
</evidence>
<evidence type="ECO:0000256" key="1">
    <source>
        <dbReference type="ARBA" id="ARBA00004370"/>
    </source>
</evidence>
<evidence type="ECO:0000313" key="7">
    <source>
        <dbReference type="EMBL" id="SEL60962.1"/>
    </source>
</evidence>
<gene>
    <name evidence="7" type="ORF">SAMN05192542_11074</name>
</gene>
<dbReference type="InterPro" id="IPR024478">
    <property type="entry name" value="HlyB_4HB_MCP"/>
</dbReference>
<accession>A0A1H7RLC5</accession>
<keyword evidence="5" id="KW-1133">Transmembrane helix</keyword>
<dbReference type="PROSITE" id="PS50111">
    <property type="entry name" value="CHEMOTAXIS_TRANSDUC_2"/>
    <property type="match status" value="1"/>
</dbReference>
<dbReference type="InterPro" id="IPR004089">
    <property type="entry name" value="MCPsignal_dom"/>
</dbReference>
<dbReference type="GO" id="GO:0005886">
    <property type="term" value="C:plasma membrane"/>
    <property type="evidence" value="ECO:0007669"/>
    <property type="project" value="TreeGrafter"/>
</dbReference>
<protein>
    <submittedName>
        <fullName evidence="7">Methyl-accepting chemotaxis protein</fullName>
    </submittedName>
</protein>
<keyword evidence="4" id="KW-0807">Transducer</keyword>
<sequence length="547" mass="57748">MISMRRMTVRAQLIGGFGVLLVALVTLAAVSIYQVHNIRMRLDDIIDVNGVKERYAINFRGSVHDRSIAVRDVLLVDATELPAVVDHIQQLAADYDHSAQPLDQLFAANVGIVPAERTIYARINAARARTLPLIDDVIARQRGGDAEGARRVLLDGARPAFVEWLASINALIDFEQARSEQQGAEARRISADFRLFMGVLAALACALGLAVAWFVVRSIGRTLGADPRDVIALADSIREGDLSRSVALHAGDTSSVMATVARMRDTLADIVTQVRLAAEGVSMASREIAQGNADLGERTGRQASALEQATSALGEFDASVAANASNAMHADSLSKRASTTAGDGGAAVGRVTESMRGIRASSDRIGEIIAVINSIAFQTNILALNAAVEAARAGTHGRGFAVVASEVRKLAQHSAEAAGEVKALVGESVTRVNEGTREVDSAGDTIAEVVTSSGNVMSIMGEINDACRAQTRQIGEVRDMIDHLERATQQNVALVEQSGAAAASLQEQADALLSTVGLFKLADPAATRRREASAPARTANAWQAVPA</sequence>
<reference evidence="8" key="1">
    <citation type="submission" date="2016-10" db="EMBL/GenBank/DDBJ databases">
        <authorList>
            <person name="Varghese N."/>
            <person name="Submissions S."/>
        </authorList>
    </citation>
    <scope>NUCLEOTIDE SEQUENCE [LARGE SCALE GENOMIC DNA]</scope>
    <source>
        <strain evidence="8">LMG 26416</strain>
    </source>
</reference>
<evidence type="ECO:0000256" key="5">
    <source>
        <dbReference type="SAM" id="Phobius"/>
    </source>
</evidence>
<feature type="domain" description="Methyl-accepting transducer" evidence="6">
    <location>
        <begin position="277"/>
        <end position="506"/>
    </location>
</feature>
<dbReference type="Proteomes" id="UP000199120">
    <property type="component" value="Unassembled WGS sequence"/>
</dbReference>
<keyword evidence="5" id="KW-0812">Transmembrane</keyword>
<proteinExistence type="inferred from homology"/>
<evidence type="ECO:0000259" key="6">
    <source>
        <dbReference type="PROSITE" id="PS50111"/>
    </source>
</evidence>
<keyword evidence="8" id="KW-1185">Reference proteome</keyword>
<keyword evidence="2" id="KW-0488">Methylation</keyword>
<dbReference type="SUPFAM" id="SSF58104">
    <property type="entry name" value="Methyl-accepting chemotaxis protein (MCP) signaling domain"/>
    <property type="match status" value="1"/>
</dbReference>
<evidence type="ECO:0000256" key="2">
    <source>
        <dbReference type="ARBA" id="ARBA00022481"/>
    </source>
</evidence>
<organism evidence="7 8">
    <name type="scientific">Paraburkholderia caballeronis</name>
    <dbReference type="NCBI Taxonomy" id="416943"/>
    <lineage>
        <taxon>Bacteria</taxon>
        <taxon>Pseudomonadati</taxon>
        <taxon>Pseudomonadota</taxon>
        <taxon>Betaproteobacteria</taxon>
        <taxon>Burkholderiales</taxon>
        <taxon>Burkholderiaceae</taxon>
        <taxon>Paraburkholderia</taxon>
    </lineage>
</organism>
<comment type="subcellular location">
    <subcellularLocation>
        <location evidence="1">Membrane</location>
    </subcellularLocation>
</comment>
<dbReference type="GO" id="GO:0006935">
    <property type="term" value="P:chemotaxis"/>
    <property type="evidence" value="ECO:0007669"/>
    <property type="project" value="InterPro"/>
</dbReference>
<dbReference type="Gene3D" id="1.10.287.950">
    <property type="entry name" value="Methyl-accepting chemotaxis protein"/>
    <property type="match status" value="1"/>
</dbReference>
<name>A0A1H7RLC5_9BURK</name>
<keyword evidence="5" id="KW-0472">Membrane</keyword>
<evidence type="ECO:0000256" key="3">
    <source>
        <dbReference type="ARBA" id="ARBA00029447"/>
    </source>
</evidence>
<dbReference type="CDD" id="cd19411">
    <property type="entry name" value="MCP2201-like_sensor"/>
    <property type="match status" value="1"/>
</dbReference>
<dbReference type="SMART" id="SM00283">
    <property type="entry name" value="MA"/>
    <property type="match status" value="1"/>
</dbReference>
<dbReference type="STRING" id="416943.SAMN05445871_5448"/>
<dbReference type="Pfam" id="PF00015">
    <property type="entry name" value="MCPsignal"/>
    <property type="match status" value="1"/>
</dbReference>
<comment type="similarity">
    <text evidence="3">Belongs to the methyl-accepting chemotaxis (MCP) protein family.</text>
</comment>
<dbReference type="PANTHER" id="PTHR43531">
    <property type="entry name" value="PROTEIN ICFG"/>
    <property type="match status" value="1"/>
</dbReference>
<dbReference type="FunFam" id="1.10.287.950:FF:000001">
    <property type="entry name" value="Methyl-accepting chemotaxis sensory transducer"/>
    <property type="match status" value="1"/>
</dbReference>
<dbReference type="Pfam" id="PF12729">
    <property type="entry name" value="4HB_MCP_1"/>
    <property type="match status" value="1"/>
</dbReference>
<dbReference type="EMBL" id="FOAJ01000010">
    <property type="protein sequence ID" value="SEL60962.1"/>
    <property type="molecule type" value="Genomic_DNA"/>
</dbReference>
<dbReference type="PRINTS" id="PR00260">
    <property type="entry name" value="CHEMTRNSDUCR"/>
</dbReference>
<dbReference type="InterPro" id="IPR051310">
    <property type="entry name" value="MCP_chemotaxis"/>
</dbReference>
<dbReference type="InterPro" id="IPR047347">
    <property type="entry name" value="YvaQ-like_sensor"/>
</dbReference>